<gene>
    <name evidence="2" type="ORF">GCM10011507_13520</name>
</gene>
<feature type="transmembrane region" description="Helical" evidence="1">
    <location>
        <begin position="136"/>
        <end position="154"/>
    </location>
</feature>
<evidence type="ECO:0008006" key="4">
    <source>
        <dbReference type="Google" id="ProtNLM"/>
    </source>
</evidence>
<feature type="transmembrane region" description="Helical" evidence="1">
    <location>
        <begin position="12"/>
        <end position="35"/>
    </location>
</feature>
<name>A0A916W3L8_9BACT</name>
<feature type="transmembrane region" description="Helical" evidence="1">
    <location>
        <begin position="161"/>
        <end position="181"/>
    </location>
</feature>
<evidence type="ECO:0000313" key="3">
    <source>
        <dbReference type="Proteomes" id="UP000648801"/>
    </source>
</evidence>
<feature type="transmembrane region" description="Helical" evidence="1">
    <location>
        <begin position="55"/>
        <end position="78"/>
    </location>
</feature>
<dbReference type="EMBL" id="BMJB01000001">
    <property type="protein sequence ID" value="GGA63181.1"/>
    <property type="molecule type" value="Genomic_DNA"/>
</dbReference>
<dbReference type="Proteomes" id="UP000648801">
    <property type="component" value="Unassembled WGS sequence"/>
</dbReference>
<keyword evidence="1" id="KW-0812">Transmembrane</keyword>
<accession>A0A916W3L8</accession>
<keyword evidence="1" id="KW-1133">Transmembrane helix</keyword>
<comment type="caution">
    <text evidence="2">The sequence shown here is derived from an EMBL/GenBank/DDBJ whole genome shotgun (WGS) entry which is preliminary data.</text>
</comment>
<keyword evidence="3" id="KW-1185">Reference proteome</keyword>
<protein>
    <recommendedName>
        <fullName evidence="4">DUF4386 family protein</fullName>
    </recommendedName>
</protein>
<sequence length="227" mass="23213">MYLQRHAKAVLLTLTVMYVVLLKAGGSNVSVAFHVPHDGAVAVAFVAQHSWAIRWGSFCEFVSAIPLGIFMALSVGLLRSSGARSGGEQIAALGGIAAPMMLVGSALATWSLTRPGVAAATGAVVALQSLGFDGGGPGFAVFLGLFVAGVSVAAGKLLPRWLMGLGIVVAAAGVLSALTLMNFTAGYFIPVARFLSIVWMVGFALKLPAAVPLSEDRRAALAGEPGY</sequence>
<proteinExistence type="predicted"/>
<feature type="transmembrane region" description="Helical" evidence="1">
    <location>
        <begin position="90"/>
        <end position="112"/>
    </location>
</feature>
<keyword evidence="1" id="KW-0472">Membrane</keyword>
<evidence type="ECO:0000313" key="2">
    <source>
        <dbReference type="EMBL" id="GGA63181.1"/>
    </source>
</evidence>
<feature type="transmembrane region" description="Helical" evidence="1">
    <location>
        <begin position="187"/>
        <end position="208"/>
    </location>
</feature>
<dbReference type="RefSeq" id="WP_188758479.1">
    <property type="nucleotide sequence ID" value="NZ_BMJB01000001.1"/>
</dbReference>
<reference evidence="2" key="1">
    <citation type="journal article" date="2014" name="Int. J. Syst. Evol. Microbiol.">
        <title>Complete genome sequence of Corynebacterium casei LMG S-19264T (=DSM 44701T), isolated from a smear-ripened cheese.</title>
        <authorList>
            <consortium name="US DOE Joint Genome Institute (JGI-PGF)"/>
            <person name="Walter F."/>
            <person name="Albersmeier A."/>
            <person name="Kalinowski J."/>
            <person name="Ruckert C."/>
        </authorList>
    </citation>
    <scope>NUCLEOTIDE SEQUENCE</scope>
    <source>
        <strain evidence="2">CGMCC 1.15447</strain>
    </source>
</reference>
<dbReference type="AlphaFoldDB" id="A0A916W3L8"/>
<organism evidence="2 3">
    <name type="scientific">Edaphobacter acidisoli</name>
    <dbReference type="NCBI Taxonomy" id="2040573"/>
    <lineage>
        <taxon>Bacteria</taxon>
        <taxon>Pseudomonadati</taxon>
        <taxon>Acidobacteriota</taxon>
        <taxon>Terriglobia</taxon>
        <taxon>Terriglobales</taxon>
        <taxon>Acidobacteriaceae</taxon>
        <taxon>Edaphobacter</taxon>
    </lineage>
</organism>
<reference evidence="2" key="2">
    <citation type="submission" date="2020-09" db="EMBL/GenBank/DDBJ databases">
        <authorList>
            <person name="Sun Q."/>
            <person name="Zhou Y."/>
        </authorList>
    </citation>
    <scope>NUCLEOTIDE SEQUENCE</scope>
    <source>
        <strain evidence="2">CGMCC 1.15447</strain>
    </source>
</reference>
<evidence type="ECO:0000256" key="1">
    <source>
        <dbReference type="SAM" id="Phobius"/>
    </source>
</evidence>